<protein>
    <recommendedName>
        <fullName evidence="1">CxC1-like cysteine cluster associated with KDZ transposases domain-containing protein</fullName>
    </recommendedName>
</protein>
<dbReference type="HOGENOM" id="CLU_004552_6_2_1"/>
<name>A0A0C3D1U7_9AGAM</name>
<accession>A0A0C3D1U7</accession>
<organism evidence="2 3">
    <name type="scientific">Scleroderma citrinum Foug A</name>
    <dbReference type="NCBI Taxonomy" id="1036808"/>
    <lineage>
        <taxon>Eukaryota</taxon>
        <taxon>Fungi</taxon>
        <taxon>Dikarya</taxon>
        <taxon>Basidiomycota</taxon>
        <taxon>Agaricomycotina</taxon>
        <taxon>Agaricomycetes</taxon>
        <taxon>Agaricomycetidae</taxon>
        <taxon>Boletales</taxon>
        <taxon>Sclerodermatineae</taxon>
        <taxon>Sclerodermataceae</taxon>
        <taxon>Scleroderma</taxon>
    </lineage>
</organism>
<feature type="domain" description="CxC1-like cysteine cluster associated with KDZ transposases" evidence="1">
    <location>
        <begin position="66"/>
        <end position="150"/>
    </location>
</feature>
<dbReference type="InParanoid" id="A0A0C3D1U7"/>
<dbReference type="EMBL" id="KN822147">
    <property type="protein sequence ID" value="KIM54805.1"/>
    <property type="molecule type" value="Genomic_DNA"/>
</dbReference>
<sequence length="165" mass="18706">MLNEIQLDEEANSSVHLSGLQKRQNQWQRWSEEIIPALVKPYMYYLEASQSLHVVVDTQVDSQSLCCNCAVHRLDVCCLFFDCLENMEITCCACTPAPIQLMKHGLFACSPVSPTLAVDLRVLEFMKTLFVWLTPNATAWCEAVESFLDGQGYKLQSKVCFLPSF</sequence>
<dbReference type="Proteomes" id="UP000053989">
    <property type="component" value="Unassembled WGS sequence"/>
</dbReference>
<dbReference type="STRING" id="1036808.A0A0C3D1U7"/>
<evidence type="ECO:0000313" key="3">
    <source>
        <dbReference type="Proteomes" id="UP000053989"/>
    </source>
</evidence>
<evidence type="ECO:0000313" key="2">
    <source>
        <dbReference type="EMBL" id="KIM54805.1"/>
    </source>
</evidence>
<evidence type="ECO:0000259" key="1">
    <source>
        <dbReference type="Pfam" id="PF18802"/>
    </source>
</evidence>
<dbReference type="AlphaFoldDB" id="A0A0C3D1U7"/>
<dbReference type="InterPro" id="IPR041320">
    <property type="entry name" value="CxC1"/>
</dbReference>
<proteinExistence type="predicted"/>
<dbReference type="Pfam" id="PF18802">
    <property type="entry name" value="CxC1"/>
    <property type="match status" value="1"/>
</dbReference>
<gene>
    <name evidence="2" type="ORF">SCLCIDRAFT_136029</name>
</gene>
<keyword evidence="3" id="KW-1185">Reference proteome</keyword>
<reference evidence="2 3" key="1">
    <citation type="submission" date="2014-04" db="EMBL/GenBank/DDBJ databases">
        <authorList>
            <consortium name="DOE Joint Genome Institute"/>
            <person name="Kuo A."/>
            <person name="Kohler A."/>
            <person name="Nagy L.G."/>
            <person name="Floudas D."/>
            <person name="Copeland A."/>
            <person name="Barry K.W."/>
            <person name="Cichocki N."/>
            <person name="Veneault-Fourrey C."/>
            <person name="LaButti K."/>
            <person name="Lindquist E.A."/>
            <person name="Lipzen A."/>
            <person name="Lundell T."/>
            <person name="Morin E."/>
            <person name="Murat C."/>
            <person name="Sun H."/>
            <person name="Tunlid A."/>
            <person name="Henrissat B."/>
            <person name="Grigoriev I.V."/>
            <person name="Hibbett D.S."/>
            <person name="Martin F."/>
            <person name="Nordberg H.P."/>
            <person name="Cantor M.N."/>
            <person name="Hua S.X."/>
        </authorList>
    </citation>
    <scope>NUCLEOTIDE SEQUENCE [LARGE SCALE GENOMIC DNA]</scope>
    <source>
        <strain evidence="2 3">Foug A</strain>
    </source>
</reference>
<reference evidence="3" key="2">
    <citation type="submission" date="2015-01" db="EMBL/GenBank/DDBJ databases">
        <title>Evolutionary Origins and Diversification of the Mycorrhizal Mutualists.</title>
        <authorList>
            <consortium name="DOE Joint Genome Institute"/>
            <consortium name="Mycorrhizal Genomics Consortium"/>
            <person name="Kohler A."/>
            <person name="Kuo A."/>
            <person name="Nagy L.G."/>
            <person name="Floudas D."/>
            <person name="Copeland A."/>
            <person name="Barry K.W."/>
            <person name="Cichocki N."/>
            <person name="Veneault-Fourrey C."/>
            <person name="LaButti K."/>
            <person name="Lindquist E.A."/>
            <person name="Lipzen A."/>
            <person name="Lundell T."/>
            <person name="Morin E."/>
            <person name="Murat C."/>
            <person name="Riley R."/>
            <person name="Ohm R."/>
            <person name="Sun H."/>
            <person name="Tunlid A."/>
            <person name="Henrissat B."/>
            <person name="Grigoriev I.V."/>
            <person name="Hibbett D.S."/>
            <person name="Martin F."/>
        </authorList>
    </citation>
    <scope>NUCLEOTIDE SEQUENCE [LARGE SCALE GENOMIC DNA]</scope>
    <source>
        <strain evidence="3">Foug A</strain>
    </source>
</reference>
<dbReference type="OrthoDB" id="3200967at2759"/>